<protein>
    <submittedName>
        <fullName evidence="2">Uncharacterized protein</fullName>
    </submittedName>
</protein>
<proteinExistence type="predicted"/>
<keyword evidence="3" id="KW-1185">Reference proteome</keyword>
<evidence type="ECO:0000256" key="1">
    <source>
        <dbReference type="SAM" id="MobiDB-lite"/>
    </source>
</evidence>
<evidence type="ECO:0000313" key="3">
    <source>
        <dbReference type="Proteomes" id="UP001365128"/>
    </source>
</evidence>
<comment type="caution">
    <text evidence="2">The sequence shown here is derived from an EMBL/GenBank/DDBJ whole genome shotgun (WGS) entry which is preliminary data.</text>
</comment>
<dbReference type="EMBL" id="JBBPDW010000023">
    <property type="protein sequence ID" value="KAK7541743.1"/>
    <property type="molecule type" value="Genomic_DNA"/>
</dbReference>
<evidence type="ECO:0000313" key="2">
    <source>
        <dbReference type="EMBL" id="KAK7541743.1"/>
    </source>
</evidence>
<feature type="region of interest" description="Disordered" evidence="1">
    <location>
        <begin position="294"/>
        <end position="313"/>
    </location>
</feature>
<reference evidence="2 3" key="1">
    <citation type="submission" date="2024-04" db="EMBL/GenBank/DDBJ databases">
        <title>Phyllosticta paracitricarpa is synonymous to the EU quarantine fungus P. citricarpa based on phylogenomic analyses.</title>
        <authorList>
            <consortium name="Lawrence Berkeley National Laboratory"/>
            <person name="Van Ingen-Buijs V.A."/>
            <person name="Van Westerhoven A.C."/>
            <person name="Haridas S."/>
            <person name="Skiadas P."/>
            <person name="Martin F."/>
            <person name="Groenewald J.Z."/>
            <person name="Crous P.W."/>
            <person name="Seidl M.F."/>
        </authorList>
    </citation>
    <scope>NUCLEOTIDE SEQUENCE [LARGE SCALE GENOMIC DNA]</scope>
    <source>
        <strain evidence="2 3">CBS 122670</strain>
    </source>
</reference>
<accession>A0ABR1M2J9</accession>
<organism evidence="2 3">
    <name type="scientific">Phyllosticta citricarpa</name>
    <dbReference type="NCBI Taxonomy" id="55181"/>
    <lineage>
        <taxon>Eukaryota</taxon>
        <taxon>Fungi</taxon>
        <taxon>Dikarya</taxon>
        <taxon>Ascomycota</taxon>
        <taxon>Pezizomycotina</taxon>
        <taxon>Dothideomycetes</taxon>
        <taxon>Dothideomycetes incertae sedis</taxon>
        <taxon>Botryosphaeriales</taxon>
        <taxon>Phyllostictaceae</taxon>
        <taxon>Phyllosticta</taxon>
    </lineage>
</organism>
<feature type="compositionally biased region" description="Low complexity" evidence="1">
    <location>
        <begin position="302"/>
        <end position="313"/>
    </location>
</feature>
<sequence>MGDVLETWVDPPVQGIRRTRLKKKLEEEFGRCITAEVVEAMCQEASLMEQDNHVNSVVFIRWIGGQFGDCSIIKKKKAAGARKRKASESEPDQPELWNRRTNAPLDEEFFSAFMYFVPIQRMYSLHKCAFPGEILAKDSSGHGRRRLLWGMNQVTVSTRQLLLPGKTPHHRVIISRTWRAFHSVASLLISREKIEWASSLQGFQAESSLVNVSAIVFGAQINELIERKIETAKGLLQPAPRYRDMKEARQDIDRQLRGANFQYPRLARRPHTCRFIFTLRLIRRLITEGRTCLDEPDPNEQIASSSAISATDD</sequence>
<dbReference type="Proteomes" id="UP001365128">
    <property type="component" value="Unassembled WGS sequence"/>
</dbReference>
<gene>
    <name evidence="2" type="ORF">IWX46DRAFT_661010</name>
</gene>
<name>A0ABR1M2J9_9PEZI</name>